<comment type="caution">
    <text evidence="1">The sequence shown here is derived from an EMBL/GenBank/DDBJ whole genome shotgun (WGS) entry which is preliminary data.</text>
</comment>
<dbReference type="AlphaFoldDB" id="A0A0P6Y6S3"/>
<gene>
    <name evidence="1" type="ORF">SE16_08330</name>
</gene>
<accession>A0A0P6Y6S3</accession>
<name>A0A0P6Y6S3_9CHLR</name>
<evidence type="ECO:0000313" key="1">
    <source>
        <dbReference type="EMBL" id="KPL87623.1"/>
    </source>
</evidence>
<reference evidence="1 2" key="1">
    <citation type="submission" date="2015-07" db="EMBL/GenBank/DDBJ databases">
        <title>Whole genome sequence of Ardenticatena maritima DSM 23922.</title>
        <authorList>
            <person name="Hemp J."/>
            <person name="Ward L.M."/>
            <person name="Pace L.A."/>
            <person name="Fischer W.W."/>
        </authorList>
    </citation>
    <scope>NUCLEOTIDE SEQUENCE [LARGE SCALE GENOMIC DNA]</scope>
    <source>
        <strain evidence="1 2">110S</strain>
    </source>
</reference>
<dbReference type="EMBL" id="LGKN01000005">
    <property type="protein sequence ID" value="KPL87623.1"/>
    <property type="molecule type" value="Genomic_DNA"/>
</dbReference>
<evidence type="ECO:0000313" key="2">
    <source>
        <dbReference type="Proteomes" id="UP000050502"/>
    </source>
</evidence>
<protein>
    <submittedName>
        <fullName evidence="1">Uncharacterized protein</fullName>
    </submittedName>
</protein>
<organism evidence="1 2">
    <name type="scientific">Ardenticatena maritima</name>
    <dbReference type="NCBI Taxonomy" id="872965"/>
    <lineage>
        <taxon>Bacteria</taxon>
        <taxon>Bacillati</taxon>
        <taxon>Chloroflexota</taxon>
        <taxon>Ardenticatenia</taxon>
        <taxon>Ardenticatenales</taxon>
        <taxon>Ardenticatenaceae</taxon>
        <taxon>Ardenticatena</taxon>
    </lineage>
</organism>
<proteinExistence type="predicted"/>
<dbReference type="Proteomes" id="UP000050502">
    <property type="component" value="Unassembled WGS sequence"/>
</dbReference>
<sequence length="95" mass="10589">MHILTKGYSFLEGAIAICIRTFGFEHFGKKCANSYILRRLDSQGQPPDVFYNFFGPLDTFYAQSCIHQRGTNAKRGGYKQAFSSCGGGFSVFQGK</sequence>